<dbReference type="STRING" id="1798542.A3F54_02895"/>
<comment type="caution">
    <text evidence="4">The sequence shown here is derived from an EMBL/GenBank/DDBJ whole genome shotgun (WGS) entry which is preliminary data.</text>
</comment>
<dbReference type="InterPro" id="IPR011765">
    <property type="entry name" value="Pept_M16_N"/>
</dbReference>
<feature type="domain" description="Peptidase M16 N-terminal" evidence="2">
    <location>
        <begin position="23"/>
        <end position="139"/>
    </location>
</feature>
<evidence type="ECO:0000259" key="2">
    <source>
        <dbReference type="Pfam" id="PF00675"/>
    </source>
</evidence>
<comment type="similarity">
    <text evidence="1">Belongs to the peptidase M16 family.</text>
</comment>
<evidence type="ECO:0008006" key="6">
    <source>
        <dbReference type="Google" id="ProtNLM"/>
    </source>
</evidence>
<evidence type="ECO:0000313" key="5">
    <source>
        <dbReference type="Proteomes" id="UP000176952"/>
    </source>
</evidence>
<dbReference type="Proteomes" id="UP000176952">
    <property type="component" value="Unassembled WGS sequence"/>
</dbReference>
<dbReference type="Gene3D" id="3.30.830.10">
    <property type="entry name" value="Metalloenzyme, LuxS/M16 peptidase-like"/>
    <property type="match status" value="2"/>
</dbReference>
<dbReference type="EMBL" id="MHKD01000002">
    <property type="protein sequence ID" value="OGY85335.1"/>
    <property type="molecule type" value="Genomic_DNA"/>
</dbReference>
<dbReference type="GO" id="GO:0046872">
    <property type="term" value="F:metal ion binding"/>
    <property type="evidence" value="ECO:0007669"/>
    <property type="project" value="InterPro"/>
</dbReference>
<dbReference type="InterPro" id="IPR050361">
    <property type="entry name" value="MPP/UQCRC_Complex"/>
</dbReference>
<evidence type="ECO:0000256" key="1">
    <source>
        <dbReference type="ARBA" id="ARBA00007261"/>
    </source>
</evidence>
<accession>A0A1G2B8K0</accession>
<dbReference type="PANTHER" id="PTHR11851:SF49">
    <property type="entry name" value="MITOCHONDRIAL-PROCESSING PEPTIDASE SUBUNIT ALPHA"/>
    <property type="match status" value="1"/>
</dbReference>
<feature type="domain" description="Peptidase M16 C-terminal" evidence="3">
    <location>
        <begin position="175"/>
        <end position="339"/>
    </location>
</feature>
<organism evidence="4 5">
    <name type="scientific">Candidatus Kerfeldbacteria bacterium RIFCSPHIGHO2_12_FULL_48_17</name>
    <dbReference type="NCBI Taxonomy" id="1798542"/>
    <lineage>
        <taxon>Bacteria</taxon>
        <taxon>Candidatus Kerfeldiibacteriota</taxon>
    </lineage>
</organism>
<dbReference type="Pfam" id="PF00675">
    <property type="entry name" value="Peptidase_M16"/>
    <property type="match status" value="1"/>
</dbReference>
<reference evidence="4 5" key="1">
    <citation type="journal article" date="2016" name="Nat. Commun.">
        <title>Thousands of microbial genomes shed light on interconnected biogeochemical processes in an aquifer system.</title>
        <authorList>
            <person name="Anantharaman K."/>
            <person name="Brown C.T."/>
            <person name="Hug L.A."/>
            <person name="Sharon I."/>
            <person name="Castelle C.J."/>
            <person name="Probst A.J."/>
            <person name="Thomas B.C."/>
            <person name="Singh A."/>
            <person name="Wilkins M.J."/>
            <person name="Karaoz U."/>
            <person name="Brodie E.L."/>
            <person name="Williams K.H."/>
            <person name="Hubbard S.S."/>
            <person name="Banfield J.F."/>
        </authorList>
    </citation>
    <scope>NUCLEOTIDE SEQUENCE [LARGE SCALE GENOMIC DNA]</scope>
</reference>
<dbReference type="InterPro" id="IPR007863">
    <property type="entry name" value="Peptidase_M16_C"/>
</dbReference>
<dbReference type="InterPro" id="IPR011249">
    <property type="entry name" value="Metalloenz_LuxS/M16"/>
</dbReference>
<dbReference type="PANTHER" id="PTHR11851">
    <property type="entry name" value="METALLOPROTEASE"/>
    <property type="match status" value="1"/>
</dbReference>
<evidence type="ECO:0000259" key="3">
    <source>
        <dbReference type="Pfam" id="PF05193"/>
    </source>
</evidence>
<dbReference type="AlphaFoldDB" id="A0A1G2B8K0"/>
<evidence type="ECO:0000313" key="4">
    <source>
        <dbReference type="EMBL" id="OGY85335.1"/>
    </source>
</evidence>
<proteinExistence type="inferred from homology"/>
<name>A0A1G2B8K0_9BACT</name>
<gene>
    <name evidence="4" type="ORF">A3F54_02895</name>
</gene>
<protein>
    <recommendedName>
        <fullName evidence="6">Peptidase M16 N-terminal domain-containing protein</fullName>
    </recommendedName>
</protein>
<dbReference type="Pfam" id="PF05193">
    <property type="entry name" value="Peptidase_M16_C"/>
    <property type="match status" value="1"/>
</dbReference>
<sequence>MKQHSLPKHTIVTKQLYGGARLVYVRIPKSSLSAVSVWFQAGSRFDPPGKEGLAHFLEHLYMGRTARFPKKIDKLQSLESKGIYTNAYTNYETAHFYHIQARELLFDSLDMLLDGMFHARISSADVQREKNIIVDERQRTLGSPFDYTTNLSCGVLWPKSALGRPFFGTEKTIRSITLFDIQAFQEHFYIPENATFVIVGDVSARILGEYMNAYLQRFSRTKSKSTFTPAPDDFSYGPLRTYLEKAKDPRVQIGLHYQGSSLQNRDWVVLDFIRDYLTNQWISKLMIALRLRHDFTYWVDGHTTHFSDVGLIRFLYTTDKQNVRGSIRMSLRVIENVTASLQRTSQLRAHKTAFVASFLRNTQDIYDVLWWYGWQGALAPSVISMEEYLEDVRSLTPRHIRSVAKRYLRAENRSITLLGNFDQTVLNFLKEM</sequence>
<dbReference type="SUPFAM" id="SSF63411">
    <property type="entry name" value="LuxS/MPP-like metallohydrolase"/>
    <property type="match status" value="2"/>
</dbReference>